<organism evidence="1">
    <name type="scientific">Noccaea caerulescens</name>
    <name type="common">Alpine penny-cress</name>
    <name type="synonym">Thlaspi caerulescens</name>
    <dbReference type="NCBI Taxonomy" id="107243"/>
    <lineage>
        <taxon>Eukaryota</taxon>
        <taxon>Viridiplantae</taxon>
        <taxon>Streptophyta</taxon>
        <taxon>Embryophyta</taxon>
        <taxon>Tracheophyta</taxon>
        <taxon>Spermatophyta</taxon>
        <taxon>Magnoliopsida</taxon>
        <taxon>eudicotyledons</taxon>
        <taxon>Gunneridae</taxon>
        <taxon>Pentapetalae</taxon>
        <taxon>rosids</taxon>
        <taxon>malvids</taxon>
        <taxon>Brassicales</taxon>
        <taxon>Brassicaceae</taxon>
        <taxon>Coluteocarpeae</taxon>
        <taxon>Noccaea</taxon>
    </lineage>
</organism>
<accession>A0A1J3H3H4</accession>
<keyword evidence="1" id="KW-0436">Ligase</keyword>
<sequence>MATQVTVMSWTAFSVCFLSLQGFCYVHIEFWGYKLYCVSDMCSKQKLIVEDRDRDKFVQNVVTIQGLTSSGYLSAIGDDNQMCELHPDGNI</sequence>
<protein>
    <submittedName>
        <fullName evidence="1">Biotin--protein ligase 1, chloroplastic</fullName>
    </submittedName>
</protein>
<proteinExistence type="predicted"/>
<dbReference type="EMBL" id="GEVL01014428">
    <property type="protein sequence ID" value="JAU62913.1"/>
    <property type="molecule type" value="Transcribed_RNA"/>
</dbReference>
<evidence type="ECO:0000313" key="1">
    <source>
        <dbReference type="EMBL" id="JAU62913.1"/>
    </source>
</evidence>
<gene>
    <name evidence="1" type="ORF">LE_TR20768_c0_g1_i1_g.66998</name>
</gene>
<name>A0A1J3H3H4_NOCCA</name>
<dbReference type="AlphaFoldDB" id="A0A1J3H3H4"/>
<dbReference type="GO" id="GO:0016874">
    <property type="term" value="F:ligase activity"/>
    <property type="evidence" value="ECO:0007669"/>
    <property type="project" value="UniProtKB-KW"/>
</dbReference>
<reference evidence="1" key="1">
    <citation type="submission" date="2016-07" db="EMBL/GenBank/DDBJ databases">
        <title>De novo transcriptome assembly of four accessions of the metal hyperaccumulator plant Noccaea caerulescens.</title>
        <authorList>
            <person name="Blande D."/>
            <person name="Halimaa P."/>
            <person name="Tervahauta A.I."/>
            <person name="Aarts M.G."/>
            <person name="Karenlampi S.O."/>
        </authorList>
    </citation>
    <scope>NUCLEOTIDE SEQUENCE</scope>
</reference>